<dbReference type="RefSeq" id="WP_179923720.1">
    <property type="nucleotide sequence ID" value="NZ_CP128228.1"/>
</dbReference>
<evidence type="ECO:0000313" key="2">
    <source>
        <dbReference type="EMBL" id="NYS49092.1"/>
    </source>
</evidence>
<accession>A0A7Z0LCT0</accession>
<keyword evidence="3" id="KW-1185">Reference proteome</keyword>
<evidence type="ECO:0000313" key="3">
    <source>
        <dbReference type="Proteomes" id="UP000563349"/>
    </source>
</evidence>
<dbReference type="Pfam" id="PF19804">
    <property type="entry name" value="DUF6287"/>
    <property type="match status" value="1"/>
</dbReference>
<name>A0A7Z0LCT0_9STRE</name>
<reference evidence="2 3" key="1">
    <citation type="submission" date="2020-07" db="EMBL/GenBank/DDBJ databases">
        <title>MOT database genomes.</title>
        <authorList>
            <person name="Joseph S."/>
            <person name="Aduse-Opoku J."/>
            <person name="Hashim A."/>
            <person name="Wade W."/>
            <person name="Curtis M."/>
        </authorList>
    </citation>
    <scope>NUCLEOTIDE SEQUENCE [LARGE SCALE GENOMIC DNA]</scope>
    <source>
        <strain evidence="2 3">CCW311</strain>
    </source>
</reference>
<sequence length="113" mass="12715">MNIEEILAGDFSSIAGTWENDYEERLVFDDKGLVSEIYQVTLTTALAEGGFLSTQFEPIRALVGGALIRFIPSGIDASNPDTQDRSKHFKDRIWLSQSNGDLAFAREFYYKID</sequence>
<dbReference type="InterPro" id="IPR046254">
    <property type="entry name" value="DUF6287"/>
</dbReference>
<dbReference type="AlphaFoldDB" id="A0A7Z0LCT0"/>
<organism evidence="2 3">
    <name type="scientific">Streptococcus danieliae</name>
    <dbReference type="NCBI Taxonomy" id="747656"/>
    <lineage>
        <taxon>Bacteria</taxon>
        <taxon>Bacillati</taxon>
        <taxon>Bacillota</taxon>
        <taxon>Bacilli</taxon>
        <taxon>Lactobacillales</taxon>
        <taxon>Streptococcaceae</taxon>
        <taxon>Streptococcus</taxon>
    </lineage>
</organism>
<proteinExistence type="predicted"/>
<protein>
    <recommendedName>
        <fullName evidence="1">DUF6287 domain-containing protein</fullName>
    </recommendedName>
</protein>
<evidence type="ECO:0000259" key="1">
    <source>
        <dbReference type="Pfam" id="PF19804"/>
    </source>
</evidence>
<gene>
    <name evidence="2" type="ORF">HZY93_03785</name>
</gene>
<comment type="caution">
    <text evidence="2">The sequence shown here is derived from an EMBL/GenBank/DDBJ whole genome shotgun (WGS) entry which is preliminary data.</text>
</comment>
<dbReference type="Proteomes" id="UP000563349">
    <property type="component" value="Unassembled WGS sequence"/>
</dbReference>
<feature type="domain" description="DUF6287" evidence="1">
    <location>
        <begin position="1"/>
        <end position="32"/>
    </location>
</feature>
<dbReference type="EMBL" id="JACBYG010000033">
    <property type="protein sequence ID" value="NYS49092.1"/>
    <property type="molecule type" value="Genomic_DNA"/>
</dbReference>